<sequence>MDNDKLVRYCLLLIAICAFGVVSAASVPDYENFSYKAPDVAICDKFPGKIVSSASSCTNSEMGSTTNCRVTHSMNSKFEVCDLIPPGYTNPSGTTGASFACDAPWVGATYEEKVFFGNKYWCRKPGALKCEAPLVLKDGKCVDKCADKTGVAASGWFDWGPDPKKGPSAVGCYEGCKVGYTGGGISGTALVAGKAHYFSQGEYMYYRSSCTGADTVKKPGTSKPNDTCGEGQDSASMNGTTRCYDRATGKYVDPTTGLPTDSPPTDSVKDSTTETLPDGSTKTTVRECTAKGCSTTVTVTKPDGSSNSTTTHTGGGADGSAGGGNGNGDGDEGGEDGEPTEPTKPKPFCEENPGSPICKESKYSGSCGSEPSCEGDAIQCAIARNQFQLGCSLANTDHPMHAAGQRAIDGTDEGMDALPGRGRGEEEAIKFDPGAAVDPTSGGSCPAPRVVEFEFEGSRTLSFSYEPACKTAEFIRPLILLIAGIAAVYIIFGKPA</sequence>
<feature type="chain" id="PRO_5047439848" evidence="3">
    <location>
        <begin position="25"/>
        <end position="496"/>
    </location>
</feature>
<feature type="compositionally biased region" description="Gly residues" evidence="1">
    <location>
        <begin position="313"/>
        <end position="328"/>
    </location>
</feature>
<feature type="compositionally biased region" description="Acidic residues" evidence="1">
    <location>
        <begin position="329"/>
        <end position="339"/>
    </location>
</feature>
<dbReference type="EMBL" id="BSOG01000002">
    <property type="protein sequence ID" value="GLR12896.1"/>
    <property type="molecule type" value="Genomic_DNA"/>
</dbReference>
<keyword evidence="2" id="KW-1133">Transmembrane helix</keyword>
<feature type="compositionally biased region" description="Polar residues" evidence="1">
    <location>
        <begin position="273"/>
        <end position="283"/>
    </location>
</feature>
<organism evidence="4 5">
    <name type="scientific">Chitinimonas prasina</name>
    <dbReference type="NCBI Taxonomy" id="1434937"/>
    <lineage>
        <taxon>Bacteria</taxon>
        <taxon>Pseudomonadati</taxon>
        <taxon>Pseudomonadota</taxon>
        <taxon>Betaproteobacteria</taxon>
        <taxon>Neisseriales</taxon>
        <taxon>Chitinibacteraceae</taxon>
        <taxon>Chitinimonas</taxon>
    </lineage>
</organism>
<feature type="region of interest" description="Disordered" evidence="1">
    <location>
        <begin position="221"/>
        <end position="240"/>
    </location>
</feature>
<gene>
    <name evidence="4" type="ORF">GCM10007907_16860</name>
</gene>
<feature type="region of interest" description="Disordered" evidence="1">
    <location>
        <begin position="248"/>
        <end position="283"/>
    </location>
</feature>
<reference evidence="5" key="1">
    <citation type="journal article" date="2019" name="Int. J. Syst. Evol. Microbiol.">
        <title>The Global Catalogue of Microorganisms (GCM) 10K type strain sequencing project: providing services to taxonomists for standard genome sequencing and annotation.</title>
        <authorList>
            <consortium name="The Broad Institute Genomics Platform"/>
            <consortium name="The Broad Institute Genome Sequencing Center for Infectious Disease"/>
            <person name="Wu L."/>
            <person name="Ma J."/>
        </authorList>
    </citation>
    <scope>NUCLEOTIDE SEQUENCE [LARGE SCALE GENOMIC DNA]</scope>
    <source>
        <strain evidence="5">NBRC 110044</strain>
    </source>
</reference>
<dbReference type="Proteomes" id="UP001156706">
    <property type="component" value="Unassembled WGS sequence"/>
</dbReference>
<keyword evidence="2" id="KW-0812">Transmembrane</keyword>
<evidence type="ECO:0000256" key="2">
    <source>
        <dbReference type="SAM" id="Phobius"/>
    </source>
</evidence>
<feature type="transmembrane region" description="Helical" evidence="2">
    <location>
        <begin position="474"/>
        <end position="492"/>
    </location>
</feature>
<evidence type="ECO:0000313" key="5">
    <source>
        <dbReference type="Proteomes" id="UP001156706"/>
    </source>
</evidence>
<proteinExistence type="predicted"/>
<dbReference type="InterPro" id="IPR008708">
    <property type="entry name" value="Neisseria_TspB"/>
</dbReference>
<accession>A0ABQ5YEC3</accession>
<feature type="region of interest" description="Disordered" evidence="1">
    <location>
        <begin position="299"/>
        <end position="355"/>
    </location>
</feature>
<dbReference type="Pfam" id="PF05616">
    <property type="entry name" value="Neisseria_TspB"/>
    <property type="match status" value="1"/>
</dbReference>
<keyword evidence="3" id="KW-0732">Signal</keyword>
<dbReference type="RefSeq" id="WP_284196023.1">
    <property type="nucleotide sequence ID" value="NZ_BSOG01000002.1"/>
</dbReference>
<protein>
    <submittedName>
        <fullName evidence="4">Uncharacterized protein</fullName>
    </submittedName>
</protein>
<dbReference type="NCBIfam" id="NF041109">
    <property type="entry name" value="VF_TspB_C_term"/>
    <property type="match status" value="1"/>
</dbReference>
<evidence type="ECO:0000256" key="3">
    <source>
        <dbReference type="SAM" id="SignalP"/>
    </source>
</evidence>
<comment type="caution">
    <text evidence="4">The sequence shown here is derived from an EMBL/GenBank/DDBJ whole genome shotgun (WGS) entry which is preliminary data.</text>
</comment>
<keyword evidence="2" id="KW-0472">Membrane</keyword>
<evidence type="ECO:0000256" key="1">
    <source>
        <dbReference type="SAM" id="MobiDB-lite"/>
    </source>
</evidence>
<keyword evidence="5" id="KW-1185">Reference proteome</keyword>
<name>A0ABQ5YEC3_9NEIS</name>
<evidence type="ECO:0000313" key="4">
    <source>
        <dbReference type="EMBL" id="GLR12896.1"/>
    </source>
</evidence>
<feature type="signal peptide" evidence="3">
    <location>
        <begin position="1"/>
        <end position="24"/>
    </location>
</feature>